<gene>
    <name evidence="2" type="ORF">EZJ19_00015</name>
    <name evidence="1" type="ORF">EZJ19_12760</name>
</gene>
<dbReference type="Proteomes" id="UP000295443">
    <property type="component" value="Unassembled WGS sequence"/>
</dbReference>
<keyword evidence="3" id="KW-1185">Reference proteome</keyword>
<reference evidence="2 3" key="1">
    <citation type="submission" date="2019-03" db="EMBL/GenBank/DDBJ databases">
        <title>Genome sequence of Thiobacillaceae bacterium LSR1, a sulfur-oxidizing bacterium isolated from freshwater sediment.</title>
        <authorList>
            <person name="Li S."/>
        </authorList>
    </citation>
    <scope>NUCLEOTIDE SEQUENCE [LARGE SCALE GENOMIC DNA]</scope>
    <source>
        <strain evidence="2 3">LSR1</strain>
    </source>
</reference>
<organism evidence="2 3">
    <name type="scientific">Parasulfuritortus cantonensis</name>
    <dbReference type="NCBI Taxonomy" id="2528202"/>
    <lineage>
        <taxon>Bacteria</taxon>
        <taxon>Pseudomonadati</taxon>
        <taxon>Pseudomonadota</taxon>
        <taxon>Betaproteobacteria</taxon>
        <taxon>Nitrosomonadales</taxon>
        <taxon>Thiobacillaceae</taxon>
        <taxon>Parasulfuritortus</taxon>
    </lineage>
</organism>
<evidence type="ECO:0000313" key="1">
    <source>
        <dbReference type="EMBL" id="TCJ12304.1"/>
    </source>
</evidence>
<dbReference type="AlphaFoldDB" id="A0A4R1BSG6"/>
<name>A0A4R1BSG6_9PROT</name>
<dbReference type="RefSeq" id="WP_131444231.1">
    <property type="nucleotide sequence ID" value="NZ_SJZB01000001.1"/>
</dbReference>
<accession>A0A4R1BSG6</accession>
<evidence type="ECO:0000313" key="3">
    <source>
        <dbReference type="Proteomes" id="UP000295443"/>
    </source>
</evidence>
<comment type="caution">
    <text evidence="2">The sequence shown here is derived from an EMBL/GenBank/DDBJ whole genome shotgun (WGS) entry which is preliminary data.</text>
</comment>
<evidence type="ECO:0000313" key="2">
    <source>
        <dbReference type="EMBL" id="TCJ20327.1"/>
    </source>
</evidence>
<protein>
    <submittedName>
        <fullName evidence="2">Uncharacterized protein</fullName>
    </submittedName>
</protein>
<dbReference type="EMBL" id="SJZB01000001">
    <property type="protein sequence ID" value="TCJ20327.1"/>
    <property type="molecule type" value="Genomic_DNA"/>
</dbReference>
<dbReference type="EMBL" id="SJZB01000044">
    <property type="protein sequence ID" value="TCJ12304.1"/>
    <property type="molecule type" value="Genomic_DNA"/>
</dbReference>
<dbReference type="OrthoDB" id="1551011at2"/>
<proteinExistence type="predicted"/>
<sequence>MTVLAEDDLQITLPAGVAGRKFDDETSHGLSHCMKAVDFIVELDDRTYFVEFKDPENPNAKPQDSAAFLKKFMSGAIDSDLKTKYRDSWLYEYAEGRAKKPIYYLVLIGASTLSDADLITRTDALKRQIPMNGPADRPWKKPFVAGCAVMNLAAWNKTLAHMPASRVGP</sequence>